<dbReference type="RefSeq" id="WP_146511671.1">
    <property type="nucleotide sequence ID" value="NZ_SIHI01000027.1"/>
</dbReference>
<evidence type="ECO:0000313" key="4">
    <source>
        <dbReference type="Proteomes" id="UP000317243"/>
    </source>
</evidence>
<feature type="chain" id="PRO_5022897438" description="Preprotein translocase subunit SecG" evidence="2">
    <location>
        <begin position="26"/>
        <end position="143"/>
    </location>
</feature>
<dbReference type="EMBL" id="SIHI01000027">
    <property type="protein sequence ID" value="TWT46952.1"/>
    <property type="molecule type" value="Genomic_DNA"/>
</dbReference>
<organism evidence="3 4">
    <name type="scientific">Thalassoglobus neptunius</name>
    <dbReference type="NCBI Taxonomy" id="1938619"/>
    <lineage>
        <taxon>Bacteria</taxon>
        <taxon>Pseudomonadati</taxon>
        <taxon>Planctomycetota</taxon>
        <taxon>Planctomycetia</taxon>
        <taxon>Planctomycetales</taxon>
        <taxon>Planctomycetaceae</taxon>
        <taxon>Thalassoglobus</taxon>
    </lineage>
</organism>
<feature type="signal peptide" evidence="2">
    <location>
        <begin position="1"/>
        <end position="25"/>
    </location>
</feature>
<reference evidence="3 4" key="1">
    <citation type="submission" date="2019-02" db="EMBL/GenBank/DDBJ databases">
        <title>Deep-cultivation of Planctomycetes and their phenomic and genomic characterization uncovers novel biology.</title>
        <authorList>
            <person name="Wiegand S."/>
            <person name="Jogler M."/>
            <person name="Boedeker C."/>
            <person name="Pinto D."/>
            <person name="Vollmers J."/>
            <person name="Rivas-Marin E."/>
            <person name="Kohn T."/>
            <person name="Peeters S.H."/>
            <person name="Heuer A."/>
            <person name="Rast P."/>
            <person name="Oberbeckmann S."/>
            <person name="Bunk B."/>
            <person name="Jeske O."/>
            <person name="Meyerdierks A."/>
            <person name="Storesund J.E."/>
            <person name="Kallscheuer N."/>
            <person name="Luecker S."/>
            <person name="Lage O.M."/>
            <person name="Pohl T."/>
            <person name="Merkel B.J."/>
            <person name="Hornburger P."/>
            <person name="Mueller R.-W."/>
            <person name="Bruemmer F."/>
            <person name="Labrenz M."/>
            <person name="Spormann A.M."/>
            <person name="Op Den Camp H."/>
            <person name="Overmann J."/>
            <person name="Amann R."/>
            <person name="Jetten M.S.M."/>
            <person name="Mascher T."/>
            <person name="Medema M.H."/>
            <person name="Devos D.P."/>
            <person name="Kaster A.-K."/>
            <person name="Ovreas L."/>
            <person name="Rohde M."/>
            <person name="Galperin M.Y."/>
            <person name="Jogler C."/>
        </authorList>
    </citation>
    <scope>NUCLEOTIDE SEQUENCE [LARGE SCALE GENOMIC DNA]</scope>
    <source>
        <strain evidence="3 4">KOR42</strain>
    </source>
</reference>
<evidence type="ECO:0000313" key="3">
    <source>
        <dbReference type="EMBL" id="TWT46952.1"/>
    </source>
</evidence>
<sequence precursor="true">MNRFTMLTLSALMLALFVAADIAEAQGRTRSIAERRQRPGHGFWQRSSIPGQTTTRSSRTVTQPQQMIAPSRNFFWNRNYVITPNQNVRTRTIVTQPVKSQPVVTQPKATSPQVQKEVPQPKQSMVSNEQTKQKEGEPETIID</sequence>
<keyword evidence="4" id="KW-1185">Reference proteome</keyword>
<feature type="compositionally biased region" description="Low complexity" evidence="1">
    <location>
        <begin position="112"/>
        <end position="123"/>
    </location>
</feature>
<evidence type="ECO:0000256" key="2">
    <source>
        <dbReference type="SAM" id="SignalP"/>
    </source>
</evidence>
<gene>
    <name evidence="3" type="ORF">KOR42_42960</name>
</gene>
<feature type="compositionally biased region" description="Polar residues" evidence="1">
    <location>
        <begin position="94"/>
        <end position="111"/>
    </location>
</feature>
<evidence type="ECO:0000256" key="1">
    <source>
        <dbReference type="SAM" id="MobiDB-lite"/>
    </source>
</evidence>
<keyword evidence="2" id="KW-0732">Signal</keyword>
<accession>A0A5C5WBF1</accession>
<feature type="region of interest" description="Disordered" evidence="1">
    <location>
        <begin position="33"/>
        <end position="66"/>
    </location>
</feature>
<feature type="compositionally biased region" description="Low complexity" evidence="1">
    <location>
        <begin position="52"/>
        <end position="66"/>
    </location>
</feature>
<evidence type="ECO:0008006" key="5">
    <source>
        <dbReference type="Google" id="ProtNLM"/>
    </source>
</evidence>
<protein>
    <recommendedName>
        <fullName evidence="5">Preprotein translocase subunit SecG</fullName>
    </recommendedName>
</protein>
<feature type="region of interest" description="Disordered" evidence="1">
    <location>
        <begin position="94"/>
        <end position="143"/>
    </location>
</feature>
<dbReference type="AlphaFoldDB" id="A0A5C5WBF1"/>
<proteinExistence type="predicted"/>
<dbReference type="Proteomes" id="UP000317243">
    <property type="component" value="Unassembled WGS sequence"/>
</dbReference>
<comment type="caution">
    <text evidence="3">The sequence shown here is derived from an EMBL/GenBank/DDBJ whole genome shotgun (WGS) entry which is preliminary data.</text>
</comment>
<name>A0A5C5WBF1_9PLAN</name>